<dbReference type="InterPro" id="IPR002491">
    <property type="entry name" value="ABC_transptr_periplasmic_BD"/>
</dbReference>
<dbReference type="Gene3D" id="3.40.50.1980">
    <property type="entry name" value="Nitrogenase molybdenum iron protein domain"/>
    <property type="match status" value="2"/>
</dbReference>
<proteinExistence type="inferred from homology"/>
<accession>A0A4Q0I6F0</accession>
<dbReference type="EMBL" id="RLII01000016">
    <property type="protein sequence ID" value="RXE58532.1"/>
    <property type="molecule type" value="Genomic_DNA"/>
</dbReference>
<dbReference type="NCBIfam" id="NF038402">
    <property type="entry name" value="TroA_like"/>
    <property type="match status" value="1"/>
</dbReference>
<evidence type="ECO:0000259" key="4">
    <source>
        <dbReference type="PROSITE" id="PS50983"/>
    </source>
</evidence>
<dbReference type="SUPFAM" id="SSF53807">
    <property type="entry name" value="Helical backbone' metal receptor"/>
    <property type="match status" value="1"/>
</dbReference>
<keyword evidence="2 3" id="KW-0732">Signal</keyword>
<dbReference type="InterPro" id="IPR054828">
    <property type="entry name" value="Vit_B12_bind_prot"/>
</dbReference>
<reference evidence="6" key="1">
    <citation type="submission" date="2018-11" db="EMBL/GenBank/DDBJ databases">
        <title>Genome sequencing of a novel mesophilic and cellulolytic organism within the genus Hungateiclostridium.</title>
        <authorList>
            <person name="Rettenmaier R."/>
            <person name="Liebl W."/>
            <person name="Zverlov V."/>
        </authorList>
    </citation>
    <scope>NUCLEOTIDE SEQUENCE [LARGE SCALE GENOMIC DNA]</scope>
    <source>
        <strain evidence="6">N2K1</strain>
    </source>
</reference>
<dbReference type="GO" id="GO:0071281">
    <property type="term" value="P:cellular response to iron ion"/>
    <property type="evidence" value="ECO:0007669"/>
    <property type="project" value="TreeGrafter"/>
</dbReference>
<evidence type="ECO:0000256" key="2">
    <source>
        <dbReference type="ARBA" id="ARBA00022729"/>
    </source>
</evidence>
<dbReference type="OrthoDB" id="9816357at2"/>
<protein>
    <submittedName>
        <fullName evidence="5">ABC transporter substrate-binding protein</fullName>
    </submittedName>
</protein>
<evidence type="ECO:0000313" key="5">
    <source>
        <dbReference type="EMBL" id="RXE58532.1"/>
    </source>
</evidence>
<sequence length="315" mass="35498">MKNKRSLYLKRKVLTVLMATMLIFTFSACNKSGDGNESKGNADGHSITLKDSYDREVTLDREPERVISIAPNITEIIFAMGKQDKLVGRTEFCDYPEEVKNIESIGNIDHPNVEKIVELQPDIVITSTIFTKEMLQKLEEANVKVAILHAEDSFEGVYDIIEKTGILLNDRDKANSIVAEMKEKVELVKNKVDGLKKPSVYYVMGYGEYGDYTAGRDTFISRMIEMAGGKNVADDIEGWKYNIESLLEKDPDILICSKYYDSKAGIENADGYKELSAVRGQKLFEIDNNMLERQGPRLADGLVEMAKIIHPKAFE</sequence>
<dbReference type="RefSeq" id="WP_069194809.1">
    <property type="nucleotide sequence ID" value="NZ_RLII01000016.1"/>
</dbReference>
<dbReference type="PROSITE" id="PS50983">
    <property type="entry name" value="FE_B12_PBP"/>
    <property type="match status" value="1"/>
</dbReference>
<comment type="caution">
    <text evidence="5">The sequence shown here is derived from an EMBL/GenBank/DDBJ whole genome shotgun (WGS) entry which is preliminary data.</text>
</comment>
<name>A0A4Q0I6F0_9FIRM</name>
<evidence type="ECO:0000256" key="3">
    <source>
        <dbReference type="SAM" id="SignalP"/>
    </source>
</evidence>
<keyword evidence="6" id="KW-1185">Reference proteome</keyword>
<gene>
    <name evidence="5" type="ORF">EFD62_11600</name>
</gene>
<dbReference type="InterPro" id="IPR050902">
    <property type="entry name" value="ABC_Transporter_SBP"/>
</dbReference>
<feature type="chain" id="PRO_5021026331" evidence="3">
    <location>
        <begin position="29"/>
        <end position="315"/>
    </location>
</feature>
<dbReference type="PANTHER" id="PTHR30535:SF34">
    <property type="entry name" value="MOLYBDATE-BINDING PROTEIN MOLA"/>
    <property type="match status" value="1"/>
</dbReference>
<dbReference type="PANTHER" id="PTHR30535">
    <property type="entry name" value="VITAMIN B12-BINDING PROTEIN"/>
    <property type="match status" value="1"/>
</dbReference>
<dbReference type="CDD" id="cd01143">
    <property type="entry name" value="YvrC"/>
    <property type="match status" value="1"/>
</dbReference>
<comment type="similarity">
    <text evidence="1">Belongs to the bacterial solute-binding protein 8 family.</text>
</comment>
<dbReference type="AlphaFoldDB" id="A0A4Q0I6F0"/>
<feature type="domain" description="Fe/B12 periplasmic-binding" evidence="4">
    <location>
        <begin position="65"/>
        <end position="313"/>
    </location>
</feature>
<dbReference type="Proteomes" id="UP000289166">
    <property type="component" value="Unassembled WGS sequence"/>
</dbReference>
<evidence type="ECO:0000313" key="6">
    <source>
        <dbReference type="Proteomes" id="UP000289166"/>
    </source>
</evidence>
<feature type="signal peptide" evidence="3">
    <location>
        <begin position="1"/>
        <end position="28"/>
    </location>
</feature>
<evidence type="ECO:0000256" key="1">
    <source>
        <dbReference type="ARBA" id="ARBA00008814"/>
    </source>
</evidence>
<dbReference type="PROSITE" id="PS51257">
    <property type="entry name" value="PROKAR_LIPOPROTEIN"/>
    <property type="match status" value="1"/>
</dbReference>
<organism evidence="5 6">
    <name type="scientific">Acetivibrio mesophilus</name>
    <dbReference type="NCBI Taxonomy" id="2487273"/>
    <lineage>
        <taxon>Bacteria</taxon>
        <taxon>Bacillati</taxon>
        <taxon>Bacillota</taxon>
        <taxon>Clostridia</taxon>
        <taxon>Eubacteriales</taxon>
        <taxon>Oscillospiraceae</taxon>
        <taxon>Acetivibrio</taxon>
    </lineage>
</organism>
<dbReference type="Pfam" id="PF01497">
    <property type="entry name" value="Peripla_BP_2"/>
    <property type="match status" value="1"/>
</dbReference>